<dbReference type="GO" id="GO:0004497">
    <property type="term" value="F:monooxygenase activity"/>
    <property type="evidence" value="ECO:0007669"/>
    <property type="project" value="UniProtKB-KW"/>
</dbReference>
<name>A0A816RWV8_9BILA</name>
<protein>
    <recommendedName>
        <fullName evidence="7">Cytochrome P450</fullName>
    </recommendedName>
</protein>
<evidence type="ECO:0000313" key="6">
    <source>
        <dbReference type="Proteomes" id="UP000663887"/>
    </source>
</evidence>
<dbReference type="InterPro" id="IPR017972">
    <property type="entry name" value="Cyt_P450_CS"/>
</dbReference>
<dbReference type="Gene3D" id="1.10.630.10">
    <property type="entry name" value="Cytochrome P450"/>
    <property type="match status" value="1"/>
</dbReference>
<dbReference type="PANTHER" id="PTHR24305">
    <property type="entry name" value="CYTOCHROME P450"/>
    <property type="match status" value="1"/>
</dbReference>
<evidence type="ECO:0008006" key="7">
    <source>
        <dbReference type="Google" id="ProtNLM"/>
    </source>
</evidence>
<dbReference type="AlphaFoldDB" id="A0A816RWV8"/>
<dbReference type="Proteomes" id="UP000663842">
    <property type="component" value="Unassembled WGS sequence"/>
</dbReference>
<dbReference type="SUPFAM" id="SSF48264">
    <property type="entry name" value="Cytochrome P450"/>
    <property type="match status" value="1"/>
</dbReference>
<dbReference type="PROSITE" id="PS00086">
    <property type="entry name" value="CYTOCHROME_P450"/>
    <property type="match status" value="1"/>
</dbReference>
<keyword evidence="3" id="KW-0503">Monooxygenase</keyword>
<comment type="similarity">
    <text evidence="2 3">Belongs to the cytochrome P450 family.</text>
</comment>
<evidence type="ECO:0000256" key="2">
    <source>
        <dbReference type="ARBA" id="ARBA00010617"/>
    </source>
</evidence>
<dbReference type="Proteomes" id="UP000663887">
    <property type="component" value="Unassembled WGS sequence"/>
</dbReference>
<dbReference type="PANTHER" id="PTHR24305:SF166">
    <property type="entry name" value="CYTOCHROME P450 12A4, MITOCHONDRIAL-RELATED"/>
    <property type="match status" value="1"/>
</dbReference>
<keyword evidence="3" id="KW-0408">Iron</keyword>
<dbReference type="GO" id="GO:0005506">
    <property type="term" value="F:iron ion binding"/>
    <property type="evidence" value="ECO:0007669"/>
    <property type="project" value="InterPro"/>
</dbReference>
<dbReference type="Gene3D" id="3.40.640.10">
    <property type="entry name" value="Type I PLP-dependent aspartate aminotransferase-like (Major domain)"/>
    <property type="match status" value="1"/>
</dbReference>
<dbReference type="InterPro" id="IPR036396">
    <property type="entry name" value="Cyt_P450_sf"/>
</dbReference>
<gene>
    <name evidence="5" type="ORF">UXM345_LOCUS10373</name>
    <name evidence="4" type="ORF">XDN619_LOCUS14652</name>
</gene>
<dbReference type="InterPro" id="IPR050121">
    <property type="entry name" value="Cytochrome_P450_monoxygenase"/>
</dbReference>
<sequence>MPDIYSIHRNIDLWGPEDVNLFVPERHITKRHLAAYLAFGVGSRNCVGMRFALMELKMCLAHLLHTYNVLAGDKLRQAPTYVHKKLQEYQLKDEYNPDRWFRLDAQVAMEKLRQKVLSKYVNCDPDDLVILDNVSTAINSILKSLKLCYIIMLHT</sequence>
<comment type="caution">
    <text evidence="4">The sequence shown here is derived from an EMBL/GenBank/DDBJ whole genome shotgun (WGS) entry which is preliminary data.</text>
</comment>
<evidence type="ECO:0000313" key="4">
    <source>
        <dbReference type="EMBL" id="CAF2080573.1"/>
    </source>
</evidence>
<accession>A0A816RWV8</accession>
<dbReference type="InterPro" id="IPR015421">
    <property type="entry name" value="PyrdxlP-dep_Trfase_major"/>
</dbReference>
<comment type="cofactor">
    <cofactor evidence="1">
        <name>heme</name>
        <dbReference type="ChEBI" id="CHEBI:30413"/>
    </cofactor>
</comment>
<dbReference type="InterPro" id="IPR001128">
    <property type="entry name" value="Cyt_P450"/>
</dbReference>
<keyword evidence="3" id="KW-0479">Metal-binding</keyword>
<dbReference type="EMBL" id="CAJNRG010005815">
    <property type="protein sequence ID" value="CAF2080573.1"/>
    <property type="molecule type" value="Genomic_DNA"/>
</dbReference>
<proteinExistence type="inferred from homology"/>
<keyword evidence="3" id="KW-0560">Oxidoreductase</keyword>
<dbReference type="Pfam" id="PF00067">
    <property type="entry name" value="p450"/>
    <property type="match status" value="1"/>
</dbReference>
<reference evidence="4" key="1">
    <citation type="submission" date="2021-02" db="EMBL/GenBank/DDBJ databases">
        <authorList>
            <person name="Nowell W R."/>
        </authorList>
    </citation>
    <scope>NUCLEOTIDE SEQUENCE</scope>
</reference>
<evidence type="ECO:0000313" key="5">
    <source>
        <dbReference type="EMBL" id="CAF3897989.1"/>
    </source>
</evidence>
<evidence type="ECO:0000256" key="1">
    <source>
        <dbReference type="ARBA" id="ARBA00001971"/>
    </source>
</evidence>
<dbReference type="EMBL" id="CAJOBF010000988">
    <property type="protein sequence ID" value="CAF3897989.1"/>
    <property type="molecule type" value="Genomic_DNA"/>
</dbReference>
<keyword evidence="3" id="KW-0349">Heme</keyword>
<organism evidence="4 6">
    <name type="scientific">Rotaria magnacalcarata</name>
    <dbReference type="NCBI Taxonomy" id="392030"/>
    <lineage>
        <taxon>Eukaryota</taxon>
        <taxon>Metazoa</taxon>
        <taxon>Spiralia</taxon>
        <taxon>Gnathifera</taxon>
        <taxon>Rotifera</taxon>
        <taxon>Eurotatoria</taxon>
        <taxon>Bdelloidea</taxon>
        <taxon>Philodinida</taxon>
        <taxon>Philodinidae</taxon>
        <taxon>Rotaria</taxon>
    </lineage>
</organism>
<dbReference type="GO" id="GO:0016705">
    <property type="term" value="F:oxidoreductase activity, acting on paired donors, with incorporation or reduction of molecular oxygen"/>
    <property type="evidence" value="ECO:0007669"/>
    <property type="project" value="InterPro"/>
</dbReference>
<dbReference type="GO" id="GO:0020037">
    <property type="term" value="F:heme binding"/>
    <property type="evidence" value="ECO:0007669"/>
    <property type="project" value="InterPro"/>
</dbReference>
<evidence type="ECO:0000256" key="3">
    <source>
        <dbReference type="RuleBase" id="RU000461"/>
    </source>
</evidence>